<protein>
    <submittedName>
        <fullName evidence="1">MmcQ/YjbR family DNA-binding protein</fullName>
    </submittedName>
</protein>
<reference evidence="2" key="1">
    <citation type="journal article" date="2019" name="Int. J. Syst. Evol. Microbiol.">
        <title>The Global Catalogue of Microorganisms (GCM) 10K type strain sequencing project: providing services to taxonomists for standard genome sequencing and annotation.</title>
        <authorList>
            <consortium name="The Broad Institute Genomics Platform"/>
            <consortium name="The Broad Institute Genome Sequencing Center for Infectious Disease"/>
            <person name="Wu L."/>
            <person name="Ma J."/>
        </authorList>
    </citation>
    <scope>NUCLEOTIDE SEQUENCE [LARGE SCALE GENOMIC DNA]</scope>
    <source>
        <strain evidence="2">CGMCC 4.7643</strain>
    </source>
</reference>
<organism evidence="1 2">
    <name type="scientific">Amycolatopsis samaneae</name>
    <dbReference type="NCBI Taxonomy" id="664691"/>
    <lineage>
        <taxon>Bacteria</taxon>
        <taxon>Bacillati</taxon>
        <taxon>Actinomycetota</taxon>
        <taxon>Actinomycetes</taxon>
        <taxon>Pseudonocardiales</taxon>
        <taxon>Pseudonocardiaceae</taxon>
        <taxon>Amycolatopsis</taxon>
    </lineage>
</organism>
<dbReference type="InterPro" id="IPR058532">
    <property type="entry name" value="YjbR/MT2646/Rv2570-like"/>
</dbReference>
<gene>
    <name evidence="1" type="ORF">ACFSYJ_24375</name>
</gene>
<dbReference type="EMBL" id="JBHUKU010000014">
    <property type="protein sequence ID" value="MFD2461766.1"/>
    <property type="molecule type" value="Genomic_DNA"/>
</dbReference>
<name>A0ABW5GLM9_9PSEU</name>
<sequence length="119" mass="13474">MRPPADDPLRRLRALCLALPEVTERLNHGEPAWAVRGKPLVTFSERKPAGRTGFWCPAPPGETEALVAGDPERFFRPPFGGRDWLGVYLDVPVDWTEVRELIVEAYRMIAPRKLVARLD</sequence>
<proteinExistence type="predicted"/>
<dbReference type="RefSeq" id="WP_345390602.1">
    <property type="nucleotide sequence ID" value="NZ_BAABHG010000004.1"/>
</dbReference>
<accession>A0ABW5GLM9</accession>
<dbReference type="Pfam" id="PF04237">
    <property type="entry name" value="YjbR"/>
    <property type="match status" value="1"/>
</dbReference>
<dbReference type="InterPro" id="IPR038056">
    <property type="entry name" value="YjbR-like_sf"/>
</dbReference>
<comment type="caution">
    <text evidence="1">The sequence shown here is derived from an EMBL/GenBank/DDBJ whole genome shotgun (WGS) entry which is preliminary data.</text>
</comment>
<dbReference type="SUPFAM" id="SSF142906">
    <property type="entry name" value="YjbR-like"/>
    <property type="match status" value="1"/>
</dbReference>
<keyword evidence="1" id="KW-0238">DNA-binding</keyword>
<dbReference type="Proteomes" id="UP001597419">
    <property type="component" value="Unassembled WGS sequence"/>
</dbReference>
<dbReference type="Gene3D" id="3.90.1150.30">
    <property type="match status" value="1"/>
</dbReference>
<keyword evidence="2" id="KW-1185">Reference proteome</keyword>
<dbReference type="GO" id="GO:0003677">
    <property type="term" value="F:DNA binding"/>
    <property type="evidence" value="ECO:0007669"/>
    <property type="project" value="UniProtKB-KW"/>
</dbReference>
<evidence type="ECO:0000313" key="1">
    <source>
        <dbReference type="EMBL" id="MFD2461766.1"/>
    </source>
</evidence>
<evidence type="ECO:0000313" key="2">
    <source>
        <dbReference type="Proteomes" id="UP001597419"/>
    </source>
</evidence>